<reference evidence="2" key="1">
    <citation type="journal article" date="2024" name="Syst. Appl. Microbiol.">
        <title>First single-strain enrichments of Electrothrix cable bacteria, description of E. aestuarii sp. nov. and E. rattekaaiensis sp. nov., and proposal of a cable bacteria taxonomy following the rules of the SeqCode.</title>
        <authorList>
            <person name="Plum-Jensen L.E."/>
            <person name="Schramm A."/>
            <person name="Marshall I.P.G."/>
        </authorList>
    </citation>
    <scope>NUCLEOTIDE SEQUENCE</scope>
    <source>
        <strain evidence="2">Rat1</strain>
    </source>
</reference>
<evidence type="ECO:0000256" key="1">
    <source>
        <dbReference type="SAM" id="MobiDB-lite"/>
    </source>
</evidence>
<protein>
    <recommendedName>
        <fullName evidence="3">PIN domain-containing protein</fullName>
    </recommendedName>
</protein>
<feature type="compositionally biased region" description="Basic residues" evidence="1">
    <location>
        <begin position="53"/>
        <end position="63"/>
    </location>
</feature>
<organism evidence="2">
    <name type="scientific">Candidatus Electrothrix aestuarii</name>
    <dbReference type="NCBI Taxonomy" id="3062594"/>
    <lineage>
        <taxon>Bacteria</taxon>
        <taxon>Pseudomonadati</taxon>
        <taxon>Thermodesulfobacteriota</taxon>
        <taxon>Desulfobulbia</taxon>
        <taxon>Desulfobulbales</taxon>
        <taxon>Desulfobulbaceae</taxon>
        <taxon>Candidatus Electrothrix</taxon>
    </lineage>
</organism>
<proteinExistence type="predicted"/>
<dbReference type="AlphaFoldDB" id="A0AAU8LRA0"/>
<reference evidence="2" key="2">
    <citation type="submission" date="2024-06" db="EMBL/GenBank/DDBJ databases">
        <authorList>
            <person name="Plum-Jensen L.E."/>
            <person name="Schramm A."/>
            <person name="Marshall I.P.G."/>
        </authorList>
    </citation>
    <scope>NUCLEOTIDE SEQUENCE</scope>
    <source>
        <strain evidence="2">Rat1</strain>
    </source>
</reference>
<gene>
    <name evidence="2" type="ORF">Q3M24_13995</name>
</gene>
<feature type="region of interest" description="Disordered" evidence="1">
    <location>
        <begin position="53"/>
        <end position="72"/>
    </location>
</feature>
<accession>A0AAU8LRA0</accession>
<name>A0AAU8LRA0_9BACT</name>
<dbReference type="KEGG" id="eaj:Q3M24_13995"/>
<evidence type="ECO:0008006" key="3">
    <source>
        <dbReference type="Google" id="ProtNLM"/>
    </source>
</evidence>
<sequence length="72" mass="8240">MGFLMDTNVLSELRKDKKADRNVREWFAQVDGVLNVPAWLSLIRLKVKKQKVRQKKGNNRGKKTGCAARTPT</sequence>
<evidence type="ECO:0000313" key="2">
    <source>
        <dbReference type="EMBL" id="XCN71423.1"/>
    </source>
</evidence>
<dbReference type="EMBL" id="CP159373">
    <property type="protein sequence ID" value="XCN71423.1"/>
    <property type="molecule type" value="Genomic_DNA"/>
</dbReference>